<evidence type="ECO:0000313" key="4">
    <source>
        <dbReference type="EMBL" id="RGM92075.1"/>
    </source>
</evidence>
<reference evidence="4 5" key="1">
    <citation type="submission" date="2018-08" db="EMBL/GenBank/DDBJ databases">
        <title>A genome reference for cultivated species of the human gut microbiota.</title>
        <authorList>
            <person name="Zou Y."/>
            <person name="Xue W."/>
            <person name="Luo G."/>
        </authorList>
    </citation>
    <scope>NUCLEOTIDE SEQUENCE [LARGE SCALE GENOMIC DNA]</scope>
    <source>
        <strain evidence="4 5">OM06-2</strain>
    </source>
</reference>
<dbReference type="AlphaFoldDB" id="A0A3E4ZAG6"/>
<dbReference type="InterPro" id="IPR013610">
    <property type="entry name" value="ArdC_N"/>
</dbReference>
<proteinExistence type="predicted"/>
<gene>
    <name evidence="4" type="ORF">DXB87_06325</name>
</gene>
<feature type="domain" description="N-terminal" evidence="2">
    <location>
        <begin position="22"/>
        <end position="173"/>
    </location>
</feature>
<organism evidence="4 5">
    <name type="scientific">Phocaeicola plebeius</name>
    <dbReference type="NCBI Taxonomy" id="310297"/>
    <lineage>
        <taxon>Bacteria</taxon>
        <taxon>Pseudomonadati</taxon>
        <taxon>Bacteroidota</taxon>
        <taxon>Bacteroidia</taxon>
        <taxon>Bacteroidales</taxon>
        <taxon>Bacteroidaceae</taxon>
        <taxon>Phocaeicola</taxon>
    </lineage>
</organism>
<dbReference type="GO" id="GO:0003697">
    <property type="term" value="F:single-stranded DNA binding"/>
    <property type="evidence" value="ECO:0007669"/>
    <property type="project" value="InterPro"/>
</dbReference>
<name>A0A3E4ZAG6_9BACT</name>
<accession>A0A3E4ZAG6</accession>
<evidence type="ECO:0000259" key="2">
    <source>
        <dbReference type="Pfam" id="PF08401"/>
    </source>
</evidence>
<dbReference type="Proteomes" id="UP000260814">
    <property type="component" value="Unassembled WGS sequence"/>
</dbReference>
<protein>
    <submittedName>
        <fullName evidence="4">DUF1738 domain-containing protein</fullName>
    </submittedName>
</protein>
<evidence type="ECO:0000259" key="3">
    <source>
        <dbReference type="Pfam" id="PF18818"/>
    </source>
</evidence>
<dbReference type="Pfam" id="PF18818">
    <property type="entry name" value="MPTase-PolyVal"/>
    <property type="match status" value="1"/>
</dbReference>
<comment type="caution">
    <text evidence="4">The sequence shown here is derived from an EMBL/GenBank/DDBJ whole genome shotgun (WGS) entry which is preliminary data.</text>
</comment>
<dbReference type="Pfam" id="PF08401">
    <property type="entry name" value="ArdcN"/>
    <property type="match status" value="1"/>
</dbReference>
<sequence>MAYYNKSPQNNGDGKNAEDRALDTFANMMIEKIESLGSKDGWQKPWFTEGTLSWPKNLSGREYNGMNALLLTMLCEKKGYELPVFCTFNRAVGLNYQTDKQGNKKQMVDANGEPLPKVGINKGEKSFPVMLTSFTIVHKETKEKIPYDDYKRMSAEEQKEYNVYPKLNVYQVFNVAQTNLKEARPELYAKLEAENKPEKALVKEGDMYSFPAVDRMFKEQRWICPINIEHQDNAFYSISRNQITIPEKSQFKDGESWYGTAFHEMVHSTGAEDQLNRLKPQSGFGSDEYAREELVAELGSALVCQKYGMTKNLKEDSAAYLKSWLGSLKESPSFIKTTLMDVKKATSILSQRIDEVALEMKEQQSENVAASVSEKDKEAKDMNQSASSNDSEQTEAEEEKVARSAFRR</sequence>
<evidence type="ECO:0000256" key="1">
    <source>
        <dbReference type="SAM" id="MobiDB-lite"/>
    </source>
</evidence>
<feature type="compositionally biased region" description="Polar residues" evidence="1">
    <location>
        <begin position="382"/>
        <end position="391"/>
    </location>
</feature>
<dbReference type="EMBL" id="QSTW01000005">
    <property type="protein sequence ID" value="RGM92075.1"/>
    <property type="molecule type" value="Genomic_DNA"/>
</dbReference>
<feature type="domain" description="Polyvalent protein metallopeptidase" evidence="3">
    <location>
        <begin position="226"/>
        <end position="335"/>
    </location>
</feature>
<evidence type="ECO:0000313" key="5">
    <source>
        <dbReference type="Proteomes" id="UP000260814"/>
    </source>
</evidence>
<feature type="region of interest" description="Disordered" evidence="1">
    <location>
        <begin position="362"/>
        <end position="408"/>
    </location>
</feature>
<dbReference type="InterPro" id="IPR041459">
    <property type="entry name" value="MPTase-PolyVal"/>
</dbReference>